<gene>
    <name evidence="2" type="ORF">MPOL1434_LOCUS1093</name>
</gene>
<dbReference type="Pfam" id="PF02423">
    <property type="entry name" value="OCD_Mu_crystall"/>
    <property type="match status" value="2"/>
</dbReference>
<dbReference type="Gene3D" id="3.40.50.720">
    <property type="entry name" value="NAD(P)-binding Rossmann-like Domain"/>
    <property type="match status" value="1"/>
</dbReference>
<dbReference type="PANTHER" id="PTHR13812:SF19">
    <property type="entry name" value="KETIMINE REDUCTASE MU-CRYSTALLIN"/>
    <property type="match status" value="1"/>
</dbReference>
<evidence type="ECO:0008006" key="3">
    <source>
        <dbReference type="Google" id="ProtNLM"/>
    </source>
</evidence>
<accession>A0A7S0ADU8</accession>
<protein>
    <recommendedName>
        <fullName evidence="3">Ornithine cyclodeaminase</fullName>
    </recommendedName>
</protein>
<comment type="similarity">
    <text evidence="1">Belongs to the ornithine cyclodeaminase/mu-crystallin family.</text>
</comment>
<dbReference type="AlphaFoldDB" id="A0A7S0ADU8"/>
<reference evidence="2" key="1">
    <citation type="submission" date="2021-01" db="EMBL/GenBank/DDBJ databases">
        <authorList>
            <person name="Corre E."/>
            <person name="Pelletier E."/>
            <person name="Niang G."/>
            <person name="Scheremetjew M."/>
            <person name="Finn R."/>
            <person name="Kale V."/>
            <person name="Holt S."/>
            <person name="Cochrane G."/>
            <person name="Meng A."/>
            <person name="Brown T."/>
            <person name="Cohen L."/>
        </authorList>
    </citation>
    <scope>NUCLEOTIDE SEQUENCE</scope>
    <source>
        <strain evidence="2">CCMP3303</strain>
    </source>
</reference>
<dbReference type="GO" id="GO:0005737">
    <property type="term" value="C:cytoplasm"/>
    <property type="evidence" value="ECO:0007669"/>
    <property type="project" value="TreeGrafter"/>
</dbReference>
<name>A0A7S0ADU8_9STRA</name>
<dbReference type="SUPFAM" id="SSF51735">
    <property type="entry name" value="NAD(P)-binding Rossmann-fold domains"/>
    <property type="match status" value="1"/>
</dbReference>
<proteinExistence type="inferred from homology"/>
<dbReference type="Gene3D" id="3.30.1780.10">
    <property type="entry name" value="ornithine cyclodeaminase, domain 1"/>
    <property type="match status" value="1"/>
</dbReference>
<organism evidence="2">
    <name type="scientific">Minutocellus polymorphus</name>
    <dbReference type="NCBI Taxonomy" id="265543"/>
    <lineage>
        <taxon>Eukaryota</taxon>
        <taxon>Sar</taxon>
        <taxon>Stramenopiles</taxon>
        <taxon>Ochrophyta</taxon>
        <taxon>Bacillariophyta</taxon>
        <taxon>Mediophyceae</taxon>
        <taxon>Cymatosirophycidae</taxon>
        <taxon>Cymatosirales</taxon>
        <taxon>Cymatosiraceae</taxon>
        <taxon>Minutocellus</taxon>
    </lineage>
</organism>
<dbReference type="PANTHER" id="PTHR13812">
    <property type="entry name" value="KETIMINE REDUCTASE MU-CRYSTALLIN"/>
    <property type="match status" value="1"/>
</dbReference>
<dbReference type="InterPro" id="IPR003462">
    <property type="entry name" value="ODC_Mu_crystall"/>
</dbReference>
<evidence type="ECO:0000256" key="1">
    <source>
        <dbReference type="ARBA" id="ARBA00008903"/>
    </source>
</evidence>
<sequence length="393" mass="41957">MKIHQLEEIEKVTSTPEFENALIDAIADGFVAFSAGKFNAPPIQTMGAPPMGKFSCADVGDNVDSSKEYAAQVCIKSGYITGADAFVVKVASGGYPLPSNSGCIQVFSQKTGKMEALLMDEGILTELRTAAAGAVAALCLAPVDDIKQIGMLGTGIQARYQLRFLKHVTDCRDVLVYGRTPENVTKYVEDCEKEGWTVTVVEQPNDLLDNCELIVTTTSSREPVLGVDWKYTYDSLTPKYGTDPEGRPRGEIPLQHITCIGSDAPGKAELSLDLLVAAERAGGWLVADSKAQTAERGEFQRTDPRILGHRSVEPTSTGWRVAELGKVLQENAHIMSRSRGEMNISKQEKMPISIFDSSGVAVQDCVIADMVCSALASSKEGGKEGVVGGGGGG</sequence>
<dbReference type="EMBL" id="HBEJ01001862">
    <property type="protein sequence ID" value="CAD8360746.1"/>
    <property type="molecule type" value="Transcribed_RNA"/>
</dbReference>
<dbReference type="InterPro" id="IPR023401">
    <property type="entry name" value="ODC_N"/>
</dbReference>
<evidence type="ECO:0000313" key="2">
    <source>
        <dbReference type="EMBL" id="CAD8360746.1"/>
    </source>
</evidence>
<dbReference type="InterPro" id="IPR036291">
    <property type="entry name" value="NAD(P)-bd_dom_sf"/>
</dbReference>